<reference evidence="1 2" key="1">
    <citation type="submission" date="2024-08" db="EMBL/GenBank/DDBJ databases">
        <title>Insights into the chromosomal genome structure of Flemingia macrophylla.</title>
        <authorList>
            <person name="Ding Y."/>
            <person name="Zhao Y."/>
            <person name="Bi W."/>
            <person name="Wu M."/>
            <person name="Zhao G."/>
            <person name="Gong Y."/>
            <person name="Li W."/>
            <person name="Zhang P."/>
        </authorList>
    </citation>
    <scope>NUCLEOTIDE SEQUENCE [LARGE SCALE GENOMIC DNA]</scope>
    <source>
        <strain evidence="1">DYQJB</strain>
        <tissue evidence="1">Leaf</tissue>
    </source>
</reference>
<evidence type="ECO:0000313" key="2">
    <source>
        <dbReference type="Proteomes" id="UP001603857"/>
    </source>
</evidence>
<protein>
    <recommendedName>
        <fullName evidence="3">Thioredoxin domain-containing protein</fullName>
    </recommendedName>
</protein>
<evidence type="ECO:0000313" key="1">
    <source>
        <dbReference type="EMBL" id="KAL2344805.1"/>
    </source>
</evidence>
<sequence length="67" mass="7801">MVHGIIDEIAREYAAKYKCFILITDTDMQIADDYDFKAVPVVIMFKKGQNRFFSWHHAKGVLCGCDW</sequence>
<dbReference type="Proteomes" id="UP001603857">
    <property type="component" value="Unassembled WGS sequence"/>
</dbReference>
<comment type="caution">
    <text evidence="1">The sequence shown here is derived from an EMBL/GenBank/DDBJ whole genome shotgun (WGS) entry which is preliminary data.</text>
</comment>
<evidence type="ECO:0008006" key="3">
    <source>
        <dbReference type="Google" id="ProtNLM"/>
    </source>
</evidence>
<accession>A0ABD1N9Q5</accession>
<organism evidence="1 2">
    <name type="scientific">Flemingia macrophylla</name>
    <dbReference type="NCBI Taxonomy" id="520843"/>
    <lineage>
        <taxon>Eukaryota</taxon>
        <taxon>Viridiplantae</taxon>
        <taxon>Streptophyta</taxon>
        <taxon>Embryophyta</taxon>
        <taxon>Tracheophyta</taxon>
        <taxon>Spermatophyta</taxon>
        <taxon>Magnoliopsida</taxon>
        <taxon>eudicotyledons</taxon>
        <taxon>Gunneridae</taxon>
        <taxon>Pentapetalae</taxon>
        <taxon>rosids</taxon>
        <taxon>fabids</taxon>
        <taxon>Fabales</taxon>
        <taxon>Fabaceae</taxon>
        <taxon>Papilionoideae</taxon>
        <taxon>50 kb inversion clade</taxon>
        <taxon>NPAAA clade</taxon>
        <taxon>indigoferoid/millettioid clade</taxon>
        <taxon>Phaseoleae</taxon>
        <taxon>Flemingia</taxon>
    </lineage>
</organism>
<proteinExistence type="predicted"/>
<name>A0ABD1N9Q5_9FABA</name>
<gene>
    <name evidence="1" type="ORF">Fmac_006090</name>
</gene>
<dbReference type="SUPFAM" id="SSF52833">
    <property type="entry name" value="Thioredoxin-like"/>
    <property type="match status" value="1"/>
</dbReference>
<keyword evidence="2" id="KW-1185">Reference proteome</keyword>
<dbReference type="AlphaFoldDB" id="A0ABD1N9Q5"/>
<dbReference type="InterPro" id="IPR036249">
    <property type="entry name" value="Thioredoxin-like_sf"/>
</dbReference>
<dbReference type="EMBL" id="JBGMDY010000002">
    <property type="protein sequence ID" value="KAL2344805.1"/>
    <property type="molecule type" value="Genomic_DNA"/>
</dbReference>
<dbReference type="Gene3D" id="3.40.30.10">
    <property type="entry name" value="Glutaredoxin"/>
    <property type="match status" value="1"/>
</dbReference>